<dbReference type="CDD" id="cd02020">
    <property type="entry name" value="CMPK"/>
    <property type="match status" value="1"/>
</dbReference>
<comment type="catalytic activity">
    <reaction evidence="6 8">
        <text>dCMP + ATP = dCDP + ADP</text>
        <dbReference type="Rhea" id="RHEA:25094"/>
        <dbReference type="ChEBI" id="CHEBI:30616"/>
        <dbReference type="ChEBI" id="CHEBI:57566"/>
        <dbReference type="ChEBI" id="CHEBI:58593"/>
        <dbReference type="ChEBI" id="CHEBI:456216"/>
        <dbReference type="EC" id="2.7.4.25"/>
    </reaction>
</comment>
<dbReference type="InterPro" id="IPR011994">
    <property type="entry name" value="Cytidylate_kinase_dom"/>
</dbReference>
<dbReference type="EC" id="2.7.4.25" evidence="8"/>
<dbReference type="InterPro" id="IPR027417">
    <property type="entry name" value="P-loop_NTPase"/>
</dbReference>
<dbReference type="GO" id="GO:0006220">
    <property type="term" value="P:pyrimidine nucleotide metabolic process"/>
    <property type="evidence" value="ECO:0007669"/>
    <property type="project" value="UniProtKB-UniRule"/>
</dbReference>
<dbReference type="NCBIfam" id="TIGR00017">
    <property type="entry name" value="cmk"/>
    <property type="match status" value="1"/>
</dbReference>
<keyword evidence="5 8" id="KW-0067">ATP-binding</keyword>
<dbReference type="EMBL" id="AP018823">
    <property type="protein sequence ID" value="BBF86411.1"/>
    <property type="molecule type" value="Genomic_DNA"/>
</dbReference>
<evidence type="ECO:0000256" key="4">
    <source>
        <dbReference type="ARBA" id="ARBA00022777"/>
    </source>
</evidence>
<accession>A0A3G9GJF0</accession>
<evidence type="ECO:0000256" key="6">
    <source>
        <dbReference type="ARBA" id="ARBA00047615"/>
    </source>
</evidence>
<dbReference type="InterPro" id="IPR003136">
    <property type="entry name" value="Cytidylate_kin"/>
</dbReference>
<comment type="subcellular location">
    <subcellularLocation>
        <location evidence="8">Cytoplasm</location>
    </subcellularLocation>
</comment>
<dbReference type="GO" id="GO:0036430">
    <property type="term" value="F:CMP kinase activity"/>
    <property type="evidence" value="ECO:0007669"/>
    <property type="project" value="RHEA"/>
</dbReference>
<keyword evidence="4 8" id="KW-0418">Kinase</keyword>
<keyword evidence="11" id="KW-1185">Reference proteome</keyword>
<evidence type="ECO:0000256" key="3">
    <source>
        <dbReference type="ARBA" id="ARBA00022741"/>
    </source>
</evidence>
<comment type="similarity">
    <text evidence="1 8">Belongs to the cytidylate kinase family. Type 1 subfamily.</text>
</comment>
<dbReference type="OrthoDB" id="9807434at2"/>
<dbReference type="SUPFAM" id="SSF52540">
    <property type="entry name" value="P-loop containing nucleoside triphosphate hydrolases"/>
    <property type="match status" value="1"/>
</dbReference>
<dbReference type="RefSeq" id="WP_089084691.1">
    <property type="nucleotide sequence ID" value="NZ_AP018823.1"/>
</dbReference>
<reference evidence="10 11" key="2">
    <citation type="journal article" date="2017" name="Genome Announc.">
        <title>Draft genome sequence of Aquitalea magnusonii strain H3, a plant growth-promoting bacterium of duckweed Lemna minor.</title>
        <authorList>
            <person name="Ishizawa H."/>
            <person name="Kuroda M."/>
            <person name="Ike M."/>
        </authorList>
    </citation>
    <scope>NUCLEOTIDE SEQUENCE [LARGE SCALE GENOMIC DNA]</scope>
    <source>
        <strain evidence="10 11">H3</strain>
    </source>
</reference>
<evidence type="ECO:0000259" key="9">
    <source>
        <dbReference type="Pfam" id="PF02224"/>
    </source>
</evidence>
<dbReference type="GO" id="GO:0005524">
    <property type="term" value="F:ATP binding"/>
    <property type="evidence" value="ECO:0007669"/>
    <property type="project" value="UniProtKB-UniRule"/>
</dbReference>
<evidence type="ECO:0000313" key="10">
    <source>
        <dbReference type="EMBL" id="BBF86411.1"/>
    </source>
</evidence>
<keyword evidence="8" id="KW-0963">Cytoplasm</keyword>
<name>A0A3G9GJF0_9NEIS</name>
<dbReference type="Gene3D" id="3.40.50.300">
    <property type="entry name" value="P-loop containing nucleotide triphosphate hydrolases"/>
    <property type="match status" value="1"/>
</dbReference>
<reference evidence="11" key="3">
    <citation type="journal article" date="2017" name="Plant Physiol. Biochem.">
        <title>Differential oxidative and antioxidative response of duckweed Lemna minor toward plant growth promoting/inhibiting bacteria.</title>
        <authorList>
            <person name="Ishizawa H."/>
            <person name="Kuroda M."/>
            <person name="Morikawa M."/>
            <person name="Ike M."/>
        </authorList>
    </citation>
    <scope>NUCLEOTIDE SEQUENCE [LARGE SCALE GENOMIC DNA]</scope>
    <source>
        <strain evidence="11">H3</strain>
    </source>
</reference>
<gene>
    <name evidence="8" type="primary">cmk</name>
    <name evidence="10" type="ORF">DLM_2810</name>
</gene>
<dbReference type="STRING" id="332411.VI06_07725"/>
<evidence type="ECO:0000256" key="8">
    <source>
        <dbReference type="HAMAP-Rule" id="MF_00238"/>
    </source>
</evidence>
<dbReference type="GO" id="GO:0005737">
    <property type="term" value="C:cytoplasm"/>
    <property type="evidence" value="ECO:0007669"/>
    <property type="project" value="UniProtKB-SubCell"/>
</dbReference>
<feature type="domain" description="Cytidylate kinase" evidence="9">
    <location>
        <begin position="6"/>
        <end position="214"/>
    </location>
</feature>
<dbReference type="HAMAP" id="MF_00238">
    <property type="entry name" value="Cytidyl_kinase_type1"/>
    <property type="match status" value="1"/>
</dbReference>
<organism evidence="10 11">
    <name type="scientific">Aquitalea magnusonii</name>
    <dbReference type="NCBI Taxonomy" id="332411"/>
    <lineage>
        <taxon>Bacteria</taxon>
        <taxon>Pseudomonadati</taxon>
        <taxon>Pseudomonadota</taxon>
        <taxon>Betaproteobacteria</taxon>
        <taxon>Neisseriales</taxon>
        <taxon>Chromobacteriaceae</taxon>
        <taxon>Aquitalea</taxon>
    </lineage>
</organism>
<keyword evidence="3 8" id="KW-0547">Nucleotide-binding</keyword>
<evidence type="ECO:0000256" key="2">
    <source>
        <dbReference type="ARBA" id="ARBA00022679"/>
    </source>
</evidence>
<keyword evidence="2 8" id="KW-0808">Transferase</keyword>
<comment type="catalytic activity">
    <reaction evidence="7 8">
        <text>CMP + ATP = CDP + ADP</text>
        <dbReference type="Rhea" id="RHEA:11600"/>
        <dbReference type="ChEBI" id="CHEBI:30616"/>
        <dbReference type="ChEBI" id="CHEBI:58069"/>
        <dbReference type="ChEBI" id="CHEBI:60377"/>
        <dbReference type="ChEBI" id="CHEBI:456216"/>
        <dbReference type="EC" id="2.7.4.25"/>
    </reaction>
</comment>
<dbReference type="KEGG" id="amah:DLM_2810"/>
<feature type="binding site" evidence="8">
    <location>
        <begin position="10"/>
        <end position="18"/>
    </location>
    <ligand>
        <name>ATP</name>
        <dbReference type="ChEBI" id="CHEBI:30616"/>
    </ligand>
</feature>
<evidence type="ECO:0000256" key="7">
    <source>
        <dbReference type="ARBA" id="ARBA00048478"/>
    </source>
</evidence>
<reference evidence="11" key="1">
    <citation type="journal article" date="2017" name="Biotechnol. Biofuels">
        <title>Evaluation of environmental bacterial communities as a factor affecting the growth of duckweed Lemna minor.</title>
        <authorList>
            <person name="Ishizawa H."/>
            <person name="Kuroda M."/>
            <person name="Morikawa M."/>
            <person name="Ike M."/>
        </authorList>
    </citation>
    <scope>NUCLEOTIDE SEQUENCE [LARGE SCALE GENOMIC DNA]</scope>
    <source>
        <strain evidence="11">H3</strain>
    </source>
</reference>
<dbReference type="GO" id="GO:0036431">
    <property type="term" value="F:dCMP kinase activity"/>
    <property type="evidence" value="ECO:0007669"/>
    <property type="project" value="InterPro"/>
</dbReference>
<dbReference type="AlphaFoldDB" id="A0A3G9GJF0"/>
<evidence type="ECO:0000256" key="1">
    <source>
        <dbReference type="ARBA" id="ARBA00009427"/>
    </source>
</evidence>
<dbReference type="Proteomes" id="UP000198290">
    <property type="component" value="Chromosome"/>
</dbReference>
<evidence type="ECO:0000256" key="5">
    <source>
        <dbReference type="ARBA" id="ARBA00022840"/>
    </source>
</evidence>
<evidence type="ECO:0000313" key="11">
    <source>
        <dbReference type="Proteomes" id="UP000198290"/>
    </source>
</evidence>
<dbReference type="Pfam" id="PF02224">
    <property type="entry name" value="Cytidylate_kin"/>
    <property type="match status" value="1"/>
</dbReference>
<proteinExistence type="inferred from homology"/>
<sequence length="222" mass="23599">MSVPVITIDGPSASGKGTVAAIVAQRLGFHYLDSGSLYRLLALHARRQGVAWHDEPALAELAGSLPAAFVQGAVLLDGNDVSMEIRAEEIGIGASKVAALPAVRAALLQRQRAFGVAPGLVTDGRDMGSVVFPQAAVKIFLTASADERASRRYKQLIGKGESANLPQIKQDIIDRDSRDAARAVAPLRQEPDAFLLDTTELTIDQAVDTVLRRFGQYQASGI</sequence>
<protein>
    <recommendedName>
        <fullName evidence="8">Cytidylate kinase</fullName>
        <shortName evidence="8">CK</shortName>
        <ecNumber evidence="8">2.7.4.25</ecNumber>
    </recommendedName>
    <alternativeName>
        <fullName evidence="8">Cytidine monophosphate kinase</fullName>
        <shortName evidence="8">CMP kinase</shortName>
    </alternativeName>
</protein>